<dbReference type="InParanoid" id="A0A7R5L790"/>
<evidence type="ECO:0000313" key="6">
    <source>
        <dbReference type="RefSeq" id="XP_039246731.1"/>
    </source>
</evidence>
<comment type="subcellular location">
    <subcellularLocation>
        <location evidence="1">Cell membrane</location>
        <topology evidence="1">Single-pass type II membrane protein</topology>
    </subcellularLocation>
</comment>
<dbReference type="SUPFAM" id="SSF56436">
    <property type="entry name" value="C-type lectin-like"/>
    <property type="match status" value="1"/>
</dbReference>
<dbReference type="Gene3D" id="3.10.100.10">
    <property type="entry name" value="Mannose-Binding Protein A, subunit A"/>
    <property type="match status" value="1"/>
</dbReference>
<dbReference type="Proteomes" id="UP000504627">
    <property type="component" value="Unplaced"/>
</dbReference>
<organism evidence="5 6">
    <name type="scientific">Pipra filicauda</name>
    <name type="common">Wire-tailed manakin</name>
    <dbReference type="NCBI Taxonomy" id="649802"/>
    <lineage>
        <taxon>Eukaryota</taxon>
        <taxon>Metazoa</taxon>
        <taxon>Chordata</taxon>
        <taxon>Craniata</taxon>
        <taxon>Vertebrata</taxon>
        <taxon>Euteleostomi</taxon>
        <taxon>Archelosauria</taxon>
        <taxon>Archosauria</taxon>
        <taxon>Dinosauria</taxon>
        <taxon>Saurischia</taxon>
        <taxon>Theropoda</taxon>
        <taxon>Coelurosauria</taxon>
        <taxon>Aves</taxon>
        <taxon>Neognathae</taxon>
        <taxon>Neoaves</taxon>
        <taxon>Telluraves</taxon>
        <taxon>Australaves</taxon>
        <taxon>Passeriformes</taxon>
        <taxon>Pipridae</taxon>
        <taxon>Pipra</taxon>
    </lineage>
</organism>
<reference evidence="6" key="1">
    <citation type="submission" date="2025-08" db="UniProtKB">
        <authorList>
            <consortium name="RefSeq"/>
        </authorList>
    </citation>
    <scope>IDENTIFICATION</scope>
    <source>
        <tissue evidence="6">Muscle</tissue>
    </source>
</reference>
<evidence type="ECO:0000259" key="4">
    <source>
        <dbReference type="PROSITE" id="PS50041"/>
    </source>
</evidence>
<dbReference type="AlphaFoldDB" id="A0A7R5L790"/>
<dbReference type="SMART" id="SM00034">
    <property type="entry name" value="CLECT"/>
    <property type="match status" value="1"/>
</dbReference>
<evidence type="ECO:0000256" key="1">
    <source>
        <dbReference type="ARBA" id="ARBA00004401"/>
    </source>
</evidence>
<proteinExistence type="predicted"/>
<dbReference type="PROSITE" id="PS50041">
    <property type="entry name" value="C_TYPE_LECTIN_2"/>
    <property type="match status" value="1"/>
</dbReference>
<dbReference type="GO" id="GO:0005886">
    <property type="term" value="C:plasma membrane"/>
    <property type="evidence" value="ECO:0007669"/>
    <property type="project" value="UniProtKB-SubCell"/>
</dbReference>
<name>A0A7R5L790_9PASS</name>
<sequence length="159" mass="18578">MLRWPRNRGGGGERVFREKVMERFQLHLRIHALCLLLRPGIRYNSVCYYLLKGERTWDEAQNQCSKLGASLAVLSDKEMDHLLSPSQDHVFRLNGNLDYWLGLRRRGERFQWVDGSSYNSSLEVLGNSECVYLADHKLRSEDCSTERAYLCSKPQPHLY</sequence>
<keyword evidence="3" id="KW-1015">Disulfide bond</keyword>
<dbReference type="PANTHER" id="PTHR45710:SF26">
    <property type="entry name" value="RH26557P"/>
    <property type="match status" value="1"/>
</dbReference>
<dbReference type="GeneID" id="120325173"/>
<dbReference type="InterPro" id="IPR016187">
    <property type="entry name" value="CTDL_fold"/>
</dbReference>
<keyword evidence="5" id="KW-1185">Reference proteome</keyword>
<dbReference type="PANTHER" id="PTHR45710">
    <property type="entry name" value="C-TYPE LECTIN DOMAIN-CONTAINING PROTEIN 180"/>
    <property type="match status" value="1"/>
</dbReference>
<accession>A0A7R5L790</accession>
<evidence type="ECO:0000256" key="2">
    <source>
        <dbReference type="ARBA" id="ARBA00022734"/>
    </source>
</evidence>
<dbReference type="GO" id="GO:0030246">
    <property type="term" value="F:carbohydrate binding"/>
    <property type="evidence" value="ECO:0007669"/>
    <property type="project" value="UniProtKB-KW"/>
</dbReference>
<dbReference type="RefSeq" id="XP_039246731.1">
    <property type="nucleotide sequence ID" value="XM_039390797.1"/>
</dbReference>
<dbReference type="InterPro" id="IPR001304">
    <property type="entry name" value="C-type_lectin-like"/>
</dbReference>
<feature type="domain" description="C-type lectin" evidence="4">
    <location>
        <begin position="43"/>
        <end position="152"/>
    </location>
</feature>
<dbReference type="InterPro" id="IPR018378">
    <property type="entry name" value="C-type_lectin_CS"/>
</dbReference>
<dbReference type="Pfam" id="PF00059">
    <property type="entry name" value="Lectin_C"/>
    <property type="match status" value="1"/>
</dbReference>
<dbReference type="InterPro" id="IPR033992">
    <property type="entry name" value="NKR-like_CTLD"/>
</dbReference>
<evidence type="ECO:0000256" key="3">
    <source>
        <dbReference type="ARBA" id="ARBA00023157"/>
    </source>
</evidence>
<dbReference type="PROSITE" id="PS00615">
    <property type="entry name" value="C_TYPE_LECTIN_1"/>
    <property type="match status" value="1"/>
</dbReference>
<gene>
    <name evidence="6" type="primary">LOC120325173</name>
</gene>
<dbReference type="CDD" id="cd03593">
    <property type="entry name" value="CLECT_NK_receptors_like"/>
    <property type="match status" value="1"/>
</dbReference>
<dbReference type="InterPro" id="IPR050828">
    <property type="entry name" value="C-type_lectin/matrix_domain"/>
</dbReference>
<evidence type="ECO:0000313" key="5">
    <source>
        <dbReference type="Proteomes" id="UP000504627"/>
    </source>
</evidence>
<dbReference type="InterPro" id="IPR016186">
    <property type="entry name" value="C-type_lectin-like/link_sf"/>
</dbReference>
<protein>
    <submittedName>
        <fullName evidence="6">Early activation antigen CD69-like isoform X1</fullName>
    </submittedName>
</protein>
<keyword evidence="2" id="KW-0430">Lectin</keyword>